<proteinExistence type="predicted"/>
<reference evidence="2 3" key="1">
    <citation type="journal article" date="2018" name="Aquat. Microb. Ecol.">
        <title>Gammaproteobacterial methanotrophs dominate.</title>
        <authorList>
            <person name="Rissanen A.J."/>
            <person name="Saarenheimo J."/>
            <person name="Tiirola M."/>
            <person name="Peura S."/>
            <person name="Aalto S.L."/>
            <person name="Karvinen A."/>
            <person name="Nykanen H."/>
        </authorList>
    </citation>
    <scope>NUCLEOTIDE SEQUENCE [LARGE SCALE GENOMIC DNA]</scope>
    <source>
        <strain evidence="2">AMbin10</strain>
    </source>
</reference>
<dbReference type="Gene3D" id="3.10.450.40">
    <property type="match status" value="1"/>
</dbReference>
<sequence length="137" mass="15229">MPELQPSFLGKGWSFPPSFSANGTGLAMVEDNQDIQQSMQIILSTSTGERGMLAKFGCNLNQFLYEEIDQSLANNLSDAVKTALLYFETRIDVINVAVDESQEVAGLVLITITYQVRATNSRYNMVYPYYINEGSPI</sequence>
<dbReference type="AlphaFoldDB" id="A0A2W4RIS3"/>
<protein>
    <recommendedName>
        <fullName evidence="1">IraD/Gp25-like domain-containing protein</fullName>
    </recommendedName>
</protein>
<dbReference type="Pfam" id="PF04965">
    <property type="entry name" value="GPW_gp25"/>
    <property type="match status" value="1"/>
</dbReference>
<name>A0A2W4RIS3_9GAMM</name>
<dbReference type="SUPFAM" id="SSF160719">
    <property type="entry name" value="gpW/gp25-like"/>
    <property type="match status" value="1"/>
</dbReference>
<gene>
    <name evidence="2" type="ORF">DM484_03825</name>
</gene>
<organism evidence="2 3">
    <name type="scientific">Candidatus Methylumidiphilus alinenensis</name>
    <dbReference type="NCBI Taxonomy" id="2202197"/>
    <lineage>
        <taxon>Bacteria</taxon>
        <taxon>Pseudomonadati</taxon>
        <taxon>Pseudomonadota</taxon>
        <taxon>Gammaproteobacteria</taxon>
        <taxon>Methylococcales</taxon>
        <taxon>Candidatus Methylumidiphilus</taxon>
    </lineage>
</organism>
<evidence type="ECO:0000313" key="3">
    <source>
        <dbReference type="Proteomes" id="UP000249396"/>
    </source>
</evidence>
<feature type="domain" description="IraD/Gp25-like" evidence="1">
    <location>
        <begin position="30"/>
        <end position="120"/>
    </location>
</feature>
<dbReference type="InterPro" id="IPR007048">
    <property type="entry name" value="IraD/Gp25-like"/>
</dbReference>
<dbReference type="Proteomes" id="UP000249396">
    <property type="component" value="Unassembled WGS sequence"/>
</dbReference>
<evidence type="ECO:0000259" key="1">
    <source>
        <dbReference type="Pfam" id="PF04965"/>
    </source>
</evidence>
<dbReference type="EMBL" id="QJPH01000176">
    <property type="protein sequence ID" value="PZN83805.1"/>
    <property type="molecule type" value="Genomic_DNA"/>
</dbReference>
<evidence type="ECO:0000313" key="2">
    <source>
        <dbReference type="EMBL" id="PZN83805.1"/>
    </source>
</evidence>
<comment type="caution">
    <text evidence="2">The sequence shown here is derived from an EMBL/GenBank/DDBJ whole genome shotgun (WGS) entry which is preliminary data.</text>
</comment>
<accession>A0A2W4RIS3</accession>